<dbReference type="AlphaFoldDB" id="A0A8J7M837"/>
<dbReference type="Gene3D" id="3.40.50.510">
    <property type="entry name" value="Phosphotransferase system, mannose-type IIA component"/>
    <property type="match status" value="1"/>
</dbReference>
<dbReference type="GO" id="GO:0005737">
    <property type="term" value="C:cytoplasm"/>
    <property type="evidence" value="ECO:0007669"/>
    <property type="project" value="UniProtKB-SubCell"/>
</dbReference>
<dbReference type="GO" id="GO:0016301">
    <property type="term" value="F:kinase activity"/>
    <property type="evidence" value="ECO:0007669"/>
    <property type="project" value="UniProtKB-KW"/>
</dbReference>
<accession>A0A8J7M837</accession>
<evidence type="ECO:0000259" key="8">
    <source>
        <dbReference type="PROSITE" id="PS51096"/>
    </source>
</evidence>
<feature type="domain" description="PTS EIIA type-4" evidence="8">
    <location>
        <begin position="1"/>
        <end position="122"/>
    </location>
</feature>
<dbReference type="EMBL" id="JAEHHL010000007">
    <property type="protein sequence ID" value="MBK0400079.1"/>
    <property type="molecule type" value="Genomic_DNA"/>
</dbReference>
<dbReference type="PANTHER" id="PTHR33799:SF1">
    <property type="entry name" value="PTS SYSTEM MANNOSE-SPECIFIC EIIAB COMPONENT-RELATED"/>
    <property type="match status" value="1"/>
</dbReference>
<keyword evidence="2" id="KW-0813">Transport</keyword>
<dbReference type="Pfam" id="PF03610">
    <property type="entry name" value="EIIA-man"/>
    <property type="match status" value="1"/>
</dbReference>
<name>A0A8J7M837_9RHOB</name>
<evidence type="ECO:0000256" key="2">
    <source>
        <dbReference type="ARBA" id="ARBA00022448"/>
    </source>
</evidence>
<dbReference type="PANTHER" id="PTHR33799">
    <property type="entry name" value="PTS PERMEASE-RELATED-RELATED"/>
    <property type="match status" value="1"/>
</dbReference>
<evidence type="ECO:0000313" key="10">
    <source>
        <dbReference type="Proteomes" id="UP000655420"/>
    </source>
</evidence>
<comment type="subcellular location">
    <subcellularLocation>
        <location evidence="1">Cytoplasm</location>
    </subcellularLocation>
</comment>
<evidence type="ECO:0000256" key="7">
    <source>
        <dbReference type="ARBA" id="ARBA00022777"/>
    </source>
</evidence>
<evidence type="ECO:0000256" key="4">
    <source>
        <dbReference type="ARBA" id="ARBA00022597"/>
    </source>
</evidence>
<proteinExistence type="predicted"/>
<sequence>MIGLVIVAHGSLAQSLLDATEHVVGPQPTAHAVAIAPSDDLHARQAEINALVEAVDDGSGVVLITDMFGGTPSNLALGAMTRPGIEVIYGANLPLLVKLAKSRERPLSEAVRLAIEAGEKYIDSAARMLDPQARE</sequence>
<evidence type="ECO:0000256" key="3">
    <source>
        <dbReference type="ARBA" id="ARBA00022490"/>
    </source>
</evidence>
<dbReference type="PROSITE" id="PS51096">
    <property type="entry name" value="PTS_EIIA_TYPE_4"/>
    <property type="match status" value="1"/>
</dbReference>
<protein>
    <submittedName>
        <fullName evidence="9">PTS sugar transporter subunit IIA</fullName>
    </submittedName>
</protein>
<dbReference type="InterPro" id="IPR033887">
    <property type="entry name" value="PTS_IIA_man"/>
</dbReference>
<keyword evidence="4 9" id="KW-0762">Sugar transport</keyword>
<comment type="caution">
    <text evidence="9">The sequence shown here is derived from an EMBL/GenBank/DDBJ whole genome shotgun (WGS) entry which is preliminary data.</text>
</comment>
<keyword evidence="3" id="KW-0963">Cytoplasm</keyword>
<dbReference type="InterPro" id="IPR051471">
    <property type="entry name" value="Bacterial_PTS_sugar_comp"/>
</dbReference>
<keyword evidence="5" id="KW-0808">Transferase</keyword>
<gene>
    <name evidence="9" type="ORF">H0I76_12840</name>
</gene>
<keyword evidence="7" id="KW-0418">Kinase</keyword>
<evidence type="ECO:0000256" key="1">
    <source>
        <dbReference type="ARBA" id="ARBA00004496"/>
    </source>
</evidence>
<dbReference type="InterPro" id="IPR004701">
    <property type="entry name" value="PTS_EIIA_man-typ"/>
</dbReference>
<dbReference type="GO" id="GO:0009401">
    <property type="term" value="P:phosphoenolpyruvate-dependent sugar phosphotransferase system"/>
    <property type="evidence" value="ECO:0007669"/>
    <property type="project" value="UniProtKB-KW"/>
</dbReference>
<evidence type="ECO:0000313" key="9">
    <source>
        <dbReference type="EMBL" id="MBK0400079.1"/>
    </source>
</evidence>
<reference evidence="9" key="1">
    <citation type="submission" date="2020-12" db="EMBL/GenBank/DDBJ databases">
        <title>Bacterial taxonomy.</title>
        <authorList>
            <person name="Pan X."/>
        </authorList>
    </citation>
    <scope>NUCLEOTIDE SEQUENCE</scope>
    <source>
        <strain evidence="9">M0105</strain>
    </source>
</reference>
<keyword evidence="6" id="KW-0598">Phosphotransferase system</keyword>
<dbReference type="RefSeq" id="WP_200610402.1">
    <property type="nucleotide sequence ID" value="NZ_JAEHHL010000007.1"/>
</dbReference>
<dbReference type="Proteomes" id="UP000655420">
    <property type="component" value="Unassembled WGS sequence"/>
</dbReference>
<dbReference type="InterPro" id="IPR036662">
    <property type="entry name" value="PTS_EIIA_man-typ_sf"/>
</dbReference>
<dbReference type="CDD" id="cd00006">
    <property type="entry name" value="PTS_IIA_man"/>
    <property type="match status" value="1"/>
</dbReference>
<evidence type="ECO:0000256" key="5">
    <source>
        <dbReference type="ARBA" id="ARBA00022679"/>
    </source>
</evidence>
<keyword evidence="10" id="KW-1185">Reference proteome</keyword>
<dbReference type="GO" id="GO:0016020">
    <property type="term" value="C:membrane"/>
    <property type="evidence" value="ECO:0007669"/>
    <property type="project" value="InterPro"/>
</dbReference>
<organism evidence="9 10">
    <name type="scientific">Thermohalobaculum xanthum</name>
    <dbReference type="NCBI Taxonomy" id="2753746"/>
    <lineage>
        <taxon>Bacteria</taxon>
        <taxon>Pseudomonadati</taxon>
        <taxon>Pseudomonadota</taxon>
        <taxon>Alphaproteobacteria</taxon>
        <taxon>Rhodobacterales</taxon>
        <taxon>Paracoccaceae</taxon>
        <taxon>Thermohalobaculum</taxon>
    </lineage>
</organism>
<evidence type="ECO:0000256" key="6">
    <source>
        <dbReference type="ARBA" id="ARBA00022683"/>
    </source>
</evidence>
<dbReference type="SUPFAM" id="SSF53062">
    <property type="entry name" value="PTS system fructose IIA component-like"/>
    <property type="match status" value="1"/>
</dbReference>